<reference evidence="2 3" key="1">
    <citation type="submission" date="2014-04" db="EMBL/GenBank/DDBJ databases">
        <authorList>
            <consortium name="DOE Joint Genome Institute"/>
            <person name="Kuo A."/>
            <person name="Martino E."/>
            <person name="Perotto S."/>
            <person name="Kohler A."/>
            <person name="Nagy L.G."/>
            <person name="Floudas D."/>
            <person name="Copeland A."/>
            <person name="Barry K.W."/>
            <person name="Cichocki N."/>
            <person name="Veneault-Fourrey C."/>
            <person name="LaButti K."/>
            <person name="Lindquist E.A."/>
            <person name="Lipzen A."/>
            <person name="Lundell T."/>
            <person name="Morin E."/>
            <person name="Murat C."/>
            <person name="Sun H."/>
            <person name="Tunlid A."/>
            <person name="Henrissat B."/>
            <person name="Grigoriev I.V."/>
            <person name="Hibbett D.S."/>
            <person name="Martin F."/>
            <person name="Nordberg H.P."/>
            <person name="Cantor M.N."/>
            <person name="Hua S.X."/>
        </authorList>
    </citation>
    <scope>NUCLEOTIDE SEQUENCE [LARGE SCALE GENOMIC DNA]</scope>
    <source>
        <strain evidence="2 3">Zn</strain>
    </source>
</reference>
<reference evidence="3" key="2">
    <citation type="submission" date="2015-01" db="EMBL/GenBank/DDBJ databases">
        <title>Evolutionary Origins and Diversification of the Mycorrhizal Mutualists.</title>
        <authorList>
            <consortium name="DOE Joint Genome Institute"/>
            <consortium name="Mycorrhizal Genomics Consortium"/>
            <person name="Kohler A."/>
            <person name="Kuo A."/>
            <person name="Nagy L.G."/>
            <person name="Floudas D."/>
            <person name="Copeland A."/>
            <person name="Barry K.W."/>
            <person name="Cichocki N."/>
            <person name="Veneault-Fourrey C."/>
            <person name="LaButti K."/>
            <person name="Lindquist E.A."/>
            <person name="Lipzen A."/>
            <person name="Lundell T."/>
            <person name="Morin E."/>
            <person name="Murat C."/>
            <person name="Riley R."/>
            <person name="Ohm R."/>
            <person name="Sun H."/>
            <person name="Tunlid A."/>
            <person name="Henrissat B."/>
            <person name="Grigoriev I.V."/>
            <person name="Hibbett D.S."/>
            <person name="Martin F."/>
        </authorList>
    </citation>
    <scope>NUCLEOTIDE SEQUENCE [LARGE SCALE GENOMIC DNA]</scope>
    <source>
        <strain evidence="3">Zn</strain>
    </source>
</reference>
<organism evidence="2 3">
    <name type="scientific">Oidiodendron maius (strain Zn)</name>
    <dbReference type="NCBI Taxonomy" id="913774"/>
    <lineage>
        <taxon>Eukaryota</taxon>
        <taxon>Fungi</taxon>
        <taxon>Dikarya</taxon>
        <taxon>Ascomycota</taxon>
        <taxon>Pezizomycotina</taxon>
        <taxon>Leotiomycetes</taxon>
        <taxon>Leotiomycetes incertae sedis</taxon>
        <taxon>Myxotrichaceae</taxon>
        <taxon>Oidiodendron</taxon>
    </lineage>
</organism>
<proteinExistence type="predicted"/>
<dbReference type="EMBL" id="KN832880">
    <property type="protein sequence ID" value="KIM98243.1"/>
    <property type="molecule type" value="Genomic_DNA"/>
</dbReference>
<dbReference type="InterPro" id="IPR052895">
    <property type="entry name" value="HetReg/Transcr_Mod"/>
</dbReference>
<feature type="domain" description="Heterokaryon incompatibility" evidence="1">
    <location>
        <begin position="97"/>
        <end position="245"/>
    </location>
</feature>
<protein>
    <recommendedName>
        <fullName evidence="1">Heterokaryon incompatibility domain-containing protein</fullName>
    </recommendedName>
</protein>
<sequence>MPPTVPLLYNSPLDAGRNDIRLVTFEQPPNGSTLIHCRLEIKSLDDIKDHYRAYLASEGVEDKPRRKDVIRWAARFPEAPSVSPATRDAYRFNWGDYATLSYTWGSETRRHQIVLDDRKVSVTENLAIALGAMARSGDYVGQFKLWIDAICINQDDELERASQVSKMRDIYSHAWAVVAWLGEERNYSHDAFNLLQRFADMTEESSLQGFGELRLPTILLFGKGFYGLNELMMRPYWSRLWIVQELVLGASSTILCCGDRRMRWNTFCDGINVLFRADMWIIKDDLLRADVERLGLSGEDYDSRWSTLWLHLVHKDLQVMSRYEEKGIGKLGLRRLLDIACSSHCRDTRDKVFALVGMMEPRIARSLVHDYSTAPAELFAAVSRAFIIHFNNLEPLREDWTWNGRLRYSRPETPLWGFWQTSDSYNLYESTRATLYNAASSRSAEFSFSGHRLLTCKGFVFDAVSALGAHGSGYWGWEPNSIVQFPSLWRSSYGGRDKTAEAICRTLLLGRVSGGIPPEPRHSAIFSLPKRFDVAHPQFERRGWLWMASQSGYYFRWNRWREAHDEMQLGETRLGDYFSDIIPDSVEEKDYAEVYGAFDRTSKERRLLLTSKGYLGWAPDNLYGDDSEQTQLADLICIVFGCSTPLVIRPQNGLFQVMGEAYIQGFMDGEAMRLLETGECAIREFTFC</sequence>
<gene>
    <name evidence="2" type="ORF">OIDMADRAFT_43327</name>
</gene>
<dbReference type="Pfam" id="PF06985">
    <property type="entry name" value="HET"/>
    <property type="match status" value="1"/>
</dbReference>
<dbReference type="HOGENOM" id="CLU_004184_7_2_1"/>
<dbReference type="Proteomes" id="UP000054321">
    <property type="component" value="Unassembled WGS sequence"/>
</dbReference>
<keyword evidence="3" id="KW-1185">Reference proteome</keyword>
<evidence type="ECO:0000313" key="2">
    <source>
        <dbReference type="EMBL" id="KIM98243.1"/>
    </source>
</evidence>
<dbReference type="OrthoDB" id="4850726at2759"/>
<accession>A0A0C3CGZ5</accession>
<dbReference type="STRING" id="913774.A0A0C3CGZ5"/>
<dbReference type="PANTHER" id="PTHR24148">
    <property type="entry name" value="ANKYRIN REPEAT DOMAIN-CONTAINING PROTEIN 39 HOMOLOG-RELATED"/>
    <property type="match status" value="1"/>
</dbReference>
<dbReference type="InParanoid" id="A0A0C3CGZ5"/>
<dbReference type="AlphaFoldDB" id="A0A0C3CGZ5"/>
<evidence type="ECO:0000259" key="1">
    <source>
        <dbReference type="Pfam" id="PF06985"/>
    </source>
</evidence>
<name>A0A0C3CGZ5_OIDMZ</name>
<dbReference type="InterPro" id="IPR010730">
    <property type="entry name" value="HET"/>
</dbReference>
<evidence type="ECO:0000313" key="3">
    <source>
        <dbReference type="Proteomes" id="UP000054321"/>
    </source>
</evidence>
<dbReference type="PANTHER" id="PTHR24148:SF73">
    <property type="entry name" value="HET DOMAIN PROTEIN (AFU_ORTHOLOGUE AFUA_8G01020)"/>
    <property type="match status" value="1"/>
</dbReference>
<dbReference type="Pfam" id="PF26639">
    <property type="entry name" value="Het-6_barrel"/>
    <property type="match status" value="1"/>
</dbReference>